<dbReference type="RefSeq" id="WP_016188595.1">
    <property type="nucleotide sequence ID" value="NZ_AOSG01000033.1"/>
</dbReference>
<dbReference type="Pfam" id="PF22738">
    <property type="entry name" value="NNH7"/>
    <property type="match status" value="1"/>
</dbReference>
<dbReference type="InterPro" id="IPR027417">
    <property type="entry name" value="P-loop_NTPase"/>
</dbReference>
<feature type="domain" description="AAA+ ATPase" evidence="1">
    <location>
        <begin position="324"/>
        <end position="465"/>
    </location>
</feature>
<keyword evidence="3" id="KW-1185">Reference proteome</keyword>
<dbReference type="Gene3D" id="3.40.50.300">
    <property type="entry name" value="P-loop containing nucleotide triphosphate hydrolases"/>
    <property type="match status" value="1"/>
</dbReference>
<dbReference type="SMART" id="SM00382">
    <property type="entry name" value="AAA"/>
    <property type="match status" value="1"/>
</dbReference>
<dbReference type="EMBL" id="AOSG01000033">
    <property type="protein sequence ID" value="EOR71560.1"/>
    <property type="molecule type" value="Genomic_DNA"/>
</dbReference>
<dbReference type="Proteomes" id="UP000014184">
    <property type="component" value="Unassembled WGS sequence"/>
</dbReference>
<gene>
    <name evidence="2" type="ORF">TM51_07051</name>
</gene>
<organism evidence="2 3">
    <name type="scientific">Thermobifida fusca TM51</name>
    <dbReference type="NCBI Taxonomy" id="1169414"/>
    <lineage>
        <taxon>Bacteria</taxon>
        <taxon>Bacillati</taxon>
        <taxon>Actinomycetota</taxon>
        <taxon>Actinomycetes</taxon>
        <taxon>Streptosporangiales</taxon>
        <taxon>Nocardiopsidaceae</taxon>
        <taxon>Thermobifida</taxon>
    </lineage>
</organism>
<accession>A0A9P2TC04</accession>
<dbReference type="InterPro" id="IPR054567">
    <property type="entry name" value="NNH7"/>
</dbReference>
<evidence type="ECO:0000259" key="1">
    <source>
        <dbReference type="SMART" id="SM00382"/>
    </source>
</evidence>
<dbReference type="SUPFAM" id="SSF52540">
    <property type="entry name" value="P-loop containing nucleoside triphosphate hydrolases"/>
    <property type="match status" value="1"/>
</dbReference>
<comment type="caution">
    <text evidence="2">The sequence shown here is derived from an EMBL/GenBank/DDBJ whole genome shotgun (WGS) entry which is preliminary data.</text>
</comment>
<dbReference type="InterPro" id="IPR003593">
    <property type="entry name" value="AAA+_ATPase"/>
</dbReference>
<evidence type="ECO:0000313" key="2">
    <source>
        <dbReference type="EMBL" id="EOR71560.1"/>
    </source>
</evidence>
<protein>
    <recommendedName>
        <fullName evidence="1">AAA+ ATPase domain-containing protein</fullName>
    </recommendedName>
</protein>
<proteinExistence type="predicted"/>
<sequence>MKKTLSYADALRILGGEDGSSLGELGEALTKGTLSALGVPDVLGLHDRLIRHGQNAITGIREKLTGVSRWDRTERVAAADLILRITAFFNALAELLEQHHCPFTLRDLRFTRNEQYRLFSDVLRGIEQDTPTLPPTSGGPELATPYRKAAGVLLLFLRGLEVWDRLDDAERTRVTETLEELPSRACRRHIELYRKLAADVPEFGVWANFSAHEKTQEQITEISTGLDELAQILQKLTTSRSRRRLTELENLYQAILDKPILDASEAPNGVVLPSVRDAYLDLGGLLRFTDENATPSSEAWWHEATRYDNLQPLLASLLTQRECLLRPIVLLGHPGAGKSQLTRMLAARLPLGNFLPLRVELRSVPADAPIHTQIDEGISATLHARTSWRDLADEAQDALPVVILDGFDELLQATGVNRSDYLEQVQRFQEHQADLGRPVAVIVTSRTVVAERTRFPFGIPVIRLEPFTDAQIAHLTDVWNRANTAALAERGLHPITADSLLRYRDLAEQPLLLFMLLIFDADANALQRETADLGRAGLYEKLLTSFAEREVRKHHPHLYGEELAQAVEDELRSLEVVAIAMFARHQQWVSAEQLEADLAALFPGAGVHAEETGLSGHITTSHQVLGRFFFVHEARAIQQGDTRSVYEFLHATFGEHLVARAVVNELARLVEDRAYYARRRAPLPENSDFLFYAFTSFAALAGRAAIVESAAELLAVKAADARERAAYRSLLVDMFREAPYPRPFPKRDYQPFKATITHRLAAYTANLVTLLVLIADEIDLSELFPDSGPPWLPWRELVGTWRSLPGDDWYGLLDTVRMRHLGHWGEDETPRALLCREQRTPVNVGECVGFELRVNASGRLEITNPYRLTVPYPNETSRMLRSVSLLMQGWSARLVLMVGPYLEHGGSTIGTWAMEEAVYSDPDEEEAEDAHLPIPVSWMPSSDILELRLGPCGVPETAASRLFRYQRILEWSLSRGFVLGRHEWAALRQAGEELAAIQDATTDPVFREVYQNLRVIIEAHLHRVEKVMPKRKLLEPVLETLRPHLNDPSVIDRVLDLATS</sequence>
<reference evidence="2 3" key="1">
    <citation type="journal article" date="2013" name="Genome Announc.">
        <title>Draft Genome Sequence of the Lignocellulose Decomposer Thermobifida fusca Strain TM51.</title>
        <authorList>
            <person name="Toth A."/>
            <person name="Barna T."/>
            <person name="Nagy I."/>
            <person name="Horvath B."/>
            <person name="Nagy I."/>
            <person name="Tancsics A."/>
            <person name="Kriszt B."/>
            <person name="Baka E."/>
            <person name="Fekete C."/>
            <person name="Kukolya J."/>
        </authorList>
    </citation>
    <scope>NUCLEOTIDE SEQUENCE [LARGE SCALE GENOMIC DNA]</scope>
    <source>
        <strain evidence="2 3">TM51</strain>
    </source>
</reference>
<name>A0A9P2TC04_THEFU</name>
<dbReference type="AlphaFoldDB" id="A0A9P2TC04"/>
<evidence type="ECO:0000313" key="3">
    <source>
        <dbReference type="Proteomes" id="UP000014184"/>
    </source>
</evidence>